<dbReference type="RefSeq" id="XP_011298815.1">
    <property type="nucleotide sequence ID" value="XM_011300513.1"/>
</dbReference>
<gene>
    <name evidence="3" type="primary">LOC105263974</name>
</gene>
<reference evidence="3" key="1">
    <citation type="submission" date="2025-08" db="UniProtKB">
        <authorList>
            <consortium name="RefSeq"/>
        </authorList>
    </citation>
    <scope>IDENTIFICATION</scope>
    <source>
        <strain evidence="3">USDA-PBARC FA_bdor</strain>
        <tissue evidence="3">Whole organism</tissue>
    </source>
</reference>
<keyword evidence="2" id="KW-1185">Reference proteome</keyword>
<dbReference type="GeneID" id="105263974"/>
<dbReference type="AlphaFoldDB" id="A0A9R1SX94"/>
<name>A0A9R1SX94_9HYME</name>
<dbReference type="OrthoDB" id="6339459at2759"/>
<feature type="chain" id="PRO_5040123385" evidence="1">
    <location>
        <begin position="19"/>
        <end position="466"/>
    </location>
</feature>
<keyword evidence="1" id="KW-0732">Signal</keyword>
<organism evidence="2 3">
    <name type="scientific">Fopius arisanus</name>
    <dbReference type="NCBI Taxonomy" id="64838"/>
    <lineage>
        <taxon>Eukaryota</taxon>
        <taxon>Metazoa</taxon>
        <taxon>Ecdysozoa</taxon>
        <taxon>Arthropoda</taxon>
        <taxon>Hexapoda</taxon>
        <taxon>Insecta</taxon>
        <taxon>Pterygota</taxon>
        <taxon>Neoptera</taxon>
        <taxon>Endopterygota</taxon>
        <taxon>Hymenoptera</taxon>
        <taxon>Apocrita</taxon>
        <taxon>Ichneumonoidea</taxon>
        <taxon>Braconidae</taxon>
        <taxon>Opiinae</taxon>
        <taxon>Fopius</taxon>
    </lineage>
</organism>
<proteinExistence type="predicted"/>
<feature type="signal peptide" evidence="1">
    <location>
        <begin position="1"/>
        <end position="18"/>
    </location>
</feature>
<sequence length="466" mass="51213">MRLLQSAIVFILLGAVISDKNDDVDISSVFMEAASTFFSDDSSGANKFADGDDDRKAGAGSGLGQVLSGLGNLMASASSGQNKGNDQGGMDLSMLGPLLQMVATASGGGQKSNHETERSKGSGFDFESMINLAGMFMGANNNNNNNNMGGLMGLLPMILDNINGGSQGGRSHDHSGHSWYMPPVLENIHVMWDHFINSELGQTLWKNSGLANIVGSMTDETGQIRYGDILESFENPSIRRRWLRSLTNFVAEWISHISDPTIQQRYLTTAQFVGNSFLKSQGFPKSALFDPARPAESLTRLVNAGATKYLNMNLDSATYIKPAMAYLQELIRLASEKGFIMSRVNANELSNRLSETINNDFIAPLLKTYRAYKWALKSPQCATHIFCVINQNVNDESREVALRSALIKLSSYPAAWTLSTKTYVNFWTLYGAIQEGDECFNKFPVDCNDFHEEEIRVTTEAIHNEL</sequence>
<dbReference type="KEGG" id="fas:105263974"/>
<accession>A0A9R1SX94</accession>
<dbReference type="Proteomes" id="UP000694866">
    <property type="component" value="Unplaced"/>
</dbReference>
<evidence type="ECO:0000313" key="2">
    <source>
        <dbReference type="Proteomes" id="UP000694866"/>
    </source>
</evidence>
<evidence type="ECO:0000256" key="1">
    <source>
        <dbReference type="SAM" id="SignalP"/>
    </source>
</evidence>
<evidence type="ECO:0000313" key="3">
    <source>
        <dbReference type="RefSeq" id="XP_011298815.1"/>
    </source>
</evidence>
<protein>
    <submittedName>
        <fullName evidence="3">Uncharacterized protein</fullName>
    </submittedName>
</protein>